<evidence type="ECO:0000256" key="1">
    <source>
        <dbReference type="SAM" id="SignalP"/>
    </source>
</evidence>
<accession>A0A2P2P0T7</accession>
<dbReference type="AlphaFoldDB" id="A0A2P2P0T7"/>
<feature type="chain" id="PRO_5015188627" description="Secreted protein" evidence="1">
    <location>
        <begin position="28"/>
        <end position="78"/>
    </location>
</feature>
<feature type="signal peptide" evidence="1">
    <location>
        <begin position="1"/>
        <end position="27"/>
    </location>
</feature>
<keyword evidence="1" id="KW-0732">Signal</keyword>
<evidence type="ECO:0008006" key="3">
    <source>
        <dbReference type="Google" id="ProtNLM"/>
    </source>
</evidence>
<sequence>MRPFFWSSWSLCRSSLSLLCSYLRANSSFISIFEMSPAVSPLSSSNSFNPSLFPFPILLFTLHQGSFSLQELLAPNSK</sequence>
<name>A0A2P2P0T7_RHIMU</name>
<reference evidence="2" key="1">
    <citation type="submission" date="2018-02" db="EMBL/GenBank/DDBJ databases">
        <title>Rhizophora mucronata_Transcriptome.</title>
        <authorList>
            <person name="Meera S.P."/>
            <person name="Sreeshan A."/>
            <person name="Augustine A."/>
        </authorList>
    </citation>
    <scope>NUCLEOTIDE SEQUENCE</scope>
    <source>
        <tissue evidence="2">Leaf</tissue>
    </source>
</reference>
<protein>
    <recommendedName>
        <fullName evidence="3">Secreted protein</fullName>
    </recommendedName>
</protein>
<organism evidence="2">
    <name type="scientific">Rhizophora mucronata</name>
    <name type="common">Asiatic mangrove</name>
    <dbReference type="NCBI Taxonomy" id="61149"/>
    <lineage>
        <taxon>Eukaryota</taxon>
        <taxon>Viridiplantae</taxon>
        <taxon>Streptophyta</taxon>
        <taxon>Embryophyta</taxon>
        <taxon>Tracheophyta</taxon>
        <taxon>Spermatophyta</taxon>
        <taxon>Magnoliopsida</taxon>
        <taxon>eudicotyledons</taxon>
        <taxon>Gunneridae</taxon>
        <taxon>Pentapetalae</taxon>
        <taxon>rosids</taxon>
        <taxon>fabids</taxon>
        <taxon>Malpighiales</taxon>
        <taxon>Rhizophoraceae</taxon>
        <taxon>Rhizophora</taxon>
    </lineage>
</organism>
<dbReference type="EMBL" id="GGEC01067859">
    <property type="protein sequence ID" value="MBX48343.1"/>
    <property type="molecule type" value="Transcribed_RNA"/>
</dbReference>
<proteinExistence type="predicted"/>
<evidence type="ECO:0000313" key="2">
    <source>
        <dbReference type="EMBL" id="MBX48343.1"/>
    </source>
</evidence>